<dbReference type="OrthoDB" id="9808939at2"/>
<dbReference type="InterPro" id="IPR035013">
    <property type="entry name" value="YabN_N"/>
</dbReference>
<dbReference type="NCBIfam" id="NF007113">
    <property type="entry name" value="PRK09562.1"/>
    <property type="match status" value="1"/>
</dbReference>
<name>A0A6N8CS27_9BACI</name>
<evidence type="ECO:0000313" key="3">
    <source>
        <dbReference type="EMBL" id="MTT32992.1"/>
    </source>
</evidence>
<dbReference type="InterPro" id="IPR014777">
    <property type="entry name" value="4pyrrole_Mease_sub1"/>
</dbReference>
<dbReference type="PANTHER" id="PTHR30522">
    <property type="entry name" value="NUCLEOSIDE TRIPHOSPHATE PYROPHOSPHOHYDROLASE"/>
    <property type="match status" value="1"/>
</dbReference>
<keyword evidence="4" id="KW-1185">Reference proteome</keyword>
<dbReference type="EMBL" id="WNHB01000024">
    <property type="protein sequence ID" value="MTT32992.1"/>
    <property type="molecule type" value="Genomic_DNA"/>
</dbReference>
<dbReference type="Pfam" id="PF00590">
    <property type="entry name" value="TP_methylase"/>
    <property type="match status" value="1"/>
</dbReference>
<dbReference type="CDD" id="cd11723">
    <property type="entry name" value="YabN_N_like"/>
    <property type="match status" value="1"/>
</dbReference>
<gene>
    <name evidence="3" type="primary">mazG</name>
    <name evidence="3" type="ORF">GMB86_13345</name>
</gene>
<evidence type="ECO:0000259" key="2">
    <source>
        <dbReference type="Pfam" id="PF03819"/>
    </source>
</evidence>
<dbReference type="NCBIfam" id="TIGR00444">
    <property type="entry name" value="mazG"/>
    <property type="match status" value="1"/>
</dbReference>
<dbReference type="AlphaFoldDB" id="A0A6N8CS27"/>
<dbReference type="SUPFAM" id="SSF101386">
    <property type="entry name" value="all-alpha NTP pyrophosphatases"/>
    <property type="match status" value="1"/>
</dbReference>
<dbReference type="Gene3D" id="1.10.287.1080">
    <property type="entry name" value="MazG-like"/>
    <property type="match status" value="2"/>
</dbReference>
<dbReference type="EC" id="3.6.1.9" evidence="3"/>
<dbReference type="InterPro" id="IPR004518">
    <property type="entry name" value="MazG-like_dom"/>
</dbReference>
<dbReference type="PIRSF" id="PIRSF002845">
    <property type="entry name" value="Ttrprl_mtas_MazG"/>
    <property type="match status" value="1"/>
</dbReference>
<sequence length="485" mass="55889">MKLKGVDSVEYKIVVIGLGSGDIDQLTMGIYRKLKQTDHLYLRTSDHPIIKELEQTENLTYTSFDHVYESYQRFEEVYDHIADTLFEQVKIVGELTYAVPGHPMVAERTVQLLLERSQKEKVNVEILGGQSFLDPLFSALKIDPIEGLTFINAMDFDAEDLSFNDHLVICQVYDQFIASEVKLALLDHLPHDYEVIVITSAGNKDEKIVSVSLHELDHDRDINNLTSVYVPPIKEKLGLYHTFASLRRIIRQLRGPEGCPWDKAQTHESLRPYLVEETYEVLEAIDEEDDHHLVEELGDVLLQVMLHSQIGEDDGYFSIDDVIRSLSEKLVRRHPHVFGDKEVQTLEDVGETWKQVKEKEPGRESDQSILQNVNAALPPMLKAADYQKQIEKQGIKLIEGDPWKKLSGLIDDYASSKDEKRLGDVLFTLIYIAKIYKHHPYLSLEKTNREFAARVHRVEKELGEHSFRDLSREQIQSLWENNQTK</sequence>
<evidence type="ECO:0000259" key="1">
    <source>
        <dbReference type="Pfam" id="PF00590"/>
    </source>
</evidence>
<dbReference type="GO" id="GO:0006203">
    <property type="term" value="P:dGTP catabolic process"/>
    <property type="evidence" value="ECO:0007669"/>
    <property type="project" value="TreeGrafter"/>
</dbReference>
<organism evidence="3 4">
    <name type="scientific">Terrilactibacillus tamarindi</name>
    <dbReference type="NCBI Taxonomy" id="2599694"/>
    <lineage>
        <taxon>Bacteria</taxon>
        <taxon>Bacillati</taxon>
        <taxon>Bacillota</taxon>
        <taxon>Bacilli</taxon>
        <taxon>Bacillales</taxon>
        <taxon>Bacillaceae</taxon>
        <taxon>Terrilactibacillus</taxon>
    </lineage>
</organism>
<dbReference type="Proteomes" id="UP000440978">
    <property type="component" value="Unassembled WGS sequence"/>
</dbReference>
<dbReference type="InterPro" id="IPR048015">
    <property type="entry name" value="NTP-PPase_MazG-like_N"/>
</dbReference>
<dbReference type="GO" id="GO:0046052">
    <property type="term" value="P:UTP catabolic process"/>
    <property type="evidence" value="ECO:0007669"/>
    <property type="project" value="TreeGrafter"/>
</dbReference>
<comment type="caution">
    <text evidence="3">The sequence shown here is derived from an EMBL/GenBank/DDBJ whole genome shotgun (WGS) entry which is preliminary data.</text>
</comment>
<accession>A0A6N8CS27</accession>
<dbReference type="FunFam" id="1.10.287.1080:FF:000001">
    <property type="entry name" value="Nucleoside triphosphate pyrophosphohydrolase"/>
    <property type="match status" value="1"/>
</dbReference>
<dbReference type="GO" id="GO:0046047">
    <property type="term" value="P:TTP catabolic process"/>
    <property type="evidence" value="ECO:0007669"/>
    <property type="project" value="TreeGrafter"/>
</dbReference>
<reference evidence="3 4" key="1">
    <citation type="submission" date="2019-11" db="EMBL/GenBank/DDBJ databases">
        <title>Terrilactibacillus tamarindus sp. nov. BCM23-1 isolated from bark of Tamarindus indica.</title>
        <authorList>
            <person name="Kingkaew E."/>
            <person name="Tanasupawat S."/>
        </authorList>
    </citation>
    <scope>NUCLEOTIDE SEQUENCE [LARGE SCALE GENOMIC DNA]</scope>
    <source>
        <strain evidence="3 4">BCM23-1</strain>
    </source>
</reference>
<dbReference type="FunFam" id="3.40.1010.10:FF:000008">
    <property type="entry name" value="Similar to nucleoside triphosphate pyrophosphohydrolase, MazG"/>
    <property type="match status" value="1"/>
</dbReference>
<feature type="domain" description="Tetrapyrrole methylase" evidence="1">
    <location>
        <begin position="12"/>
        <end position="216"/>
    </location>
</feature>
<dbReference type="GO" id="GO:0046081">
    <property type="term" value="P:dUTP catabolic process"/>
    <property type="evidence" value="ECO:0007669"/>
    <property type="project" value="TreeGrafter"/>
</dbReference>
<dbReference type="CDD" id="cd11528">
    <property type="entry name" value="NTP-PPase_MazG_Nterm"/>
    <property type="match status" value="1"/>
</dbReference>
<protein>
    <submittedName>
        <fullName evidence="3">Nucleoside triphosphate pyrophosphohydrolase</fullName>
        <ecNumber evidence="3">3.6.1.9</ecNumber>
    </submittedName>
</protein>
<proteinExistence type="predicted"/>
<feature type="domain" description="NTP pyrophosphohydrolase MazG-like" evidence="2">
    <location>
        <begin position="265"/>
        <end position="338"/>
    </location>
</feature>
<dbReference type="InterPro" id="IPR024180">
    <property type="entry name" value="Tetrapyrrole_Mease/MazG_pred"/>
</dbReference>
<dbReference type="Gene3D" id="3.40.1010.10">
    <property type="entry name" value="Cobalt-precorrin-4 Transmethylase, Domain 1"/>
    <property type="match status" value="1"/>
</dbReference>
<dbReference type="InterPro" id="IPR011551">
    <property type="entry name" value="NTP_PyrPHydrolase_MazG"/>
</dbReference>
<keyword evidence="3" id="KW-0378">Hydrolase</keyword>
<dbReference type="Pfam" id="PF03819">
    <property type="entry name" value="MazG"/>
    <property type="match status" value="1"/>
</dbReference>
<dbReference type="PANTHER" id="PTHR30522:SF0">
    <property type="entry name" value="NUCLEOSIDE TRIPHOSPHATE PYROPHOSPHOHYDROLASE"/>
    <property type="match status" value="1"/>
</dbReference>
<dbReference type="GO" id="GO:0008168">
    <property type="term" value="F:methyltransferase activity"/>
    <property type="evidence" value="ECO:0007669"/>
    <property type="project" value="InterPro"/>
</dbReference>
<dbReference type="GO" id="GO:0046076">
    <property type="term" value="P:dTTP catabolic process"/>
    <property type="evidence" value="ECO:0007669"/>
    <property type="project" value="TreeGrafter"/>
</dbReference>
<dbReference type="GO" id="GO:0047429">
    <property type="term" value="F:nucleoside triphosphate diphosphatase activity"/>
    <property type="evidence" value="ECO:0007669"/>
    <property type="project" value="UniProtKB-EC"/>
</dbReference>
<dbReference type="GO" id="GO:0046061">
    <property type="term" value="P:dATP catabolic process"/>
    <property type="evidence" value="ECO:0007669"/>
    <property type="project" value="TreeGrafter"/>
</dbReference>
<evidence type="ECO:0000313" key="4">
    <source>
        <dbReference type="Proteomes" id="UP000440978"/>
    </source>
</evidence>
<dbReference type="SUPFAM" id="SSF53790">
    <property type="entry name" value="Tetrapyrrole methylase"/>
    <property type="match status" value="1"/>
</dbReference>
<dbReference type="InterPro" id="IPR000878">
    <property type="entry name" value="4pyrrol_Mease"/>
</dbReference>
<dbReference type="GO" id="GO:0006950">
    <property type="term" value="P:response to stress"/>
    <property type="evidence" value="ECO:0007669"/>
    <property type="project" value="UniProtKB-ARBA"/>
</dbReference>
<dbReference type="InterPro" id="IPR035996">
    <property type="entry name" value="4pyrrol_Methylase_sf"/>
</dbReference>